<name>A0AA91TTI6_NIACI</name>
<dbReference type="EMBL" id="NPBQ01000070">
    <property type="protein sequence ID" value="PAD83172.1"/>
    <property type="molecule type" value="Genomic_DNA"/>
</dbReference>
<dbReference type="PROSITE" id="PS50937">
    <property type="entry name" value="HTH_MERR_2"/>
    <property type="match status" value="1"/>
</dbReference>
<evidence type="ECO:0000256" key="2">
    <source>
        <dbReference type="ARBA" id="ARBA00023015"/>
    </source>
</evidence>
<dbReference type="Gene3D" id="1.10.1660.10">
    <property type="match status" value="1"/>
</dbReference>
<proteinExistence type="predicted"/>
<evidence type="ECO:0000313" key="8">
    <source>
        <dbReference type="Proteomes" id="UP000216961"/>
    </source>
</evidence>
<evidence type="ECO:0000313" key="7">
    <source>
        <dbReference type="EMBL" id="PAD83172.1"/>
    </source>
</evidence>
<keyword evidence="5" id="KW-0175">Coiled coil</keyword>
<dbReference type="SMART" id="SM00422">
    <property type="entry name" value="HTH_MERR"/>
    <property type="match status" value="1"/>
</dbReference>
<evidence type="ECO:0000259" key="6">
    <source>
        <dbReference type="PROSITE" id="PS50937"/>
    </source>
</evidence>
<organism evidence="7 8">
    <name type="scientific">Niallia circulans</name>
    <name type="common">Bacillus circulans</name>
    <dbReference type="NCBI Taxonomy" id="1397"/>
    <lineage>
        <taxon>Bacteria</taxon>
        <taxon>Bacillati</taxon>
        <taxon>Bacillota</taxon>
        <taxon>Bacilli</taxon>
        <taxon>Bacillales</taxon>
        <taxon>Bacillaceae</taxon>
        <taxon>Niallia</taxon>
    </lineage>
</organism>
<dbReference type="InterPro" id="IPR047057">
    <property type="entry name" value="MerR_fam"/>
</dbReference>
<protein>
    <submittedName>
        <fullName evidence="7">6-phosphogluconolactonase</fullName>
    </submittedName>
</protein>
<evidence type="ECO:0000256" key="5">
    <source>
        <dbReference type="SAM" id="Coils"/>
    </source>
</evidence>
<dbReference type="CDD" id="cd00592">
    <property type="entry name" value="HTH_MerR-like"/>
    <property type="match status" value="1"/>
</dbReference>
<dbReference type="PANTHER" id="PTHR30204:SF69">
    <property type="entry name" value="MERR-FAMILY TRANSCRIPTIONAL REGULATOR"/>
    <property type="match status" value="1"/>
</dbReference>
<dbReference type="InterPro" id="IPR009061">
    <property type="entry name" value="DNA-bd_dom_put_sf"/>
</dbReference>
<evidence type="ECO:0000256" key="3">
    <source>
        <dbReference type="ARBA" id="ARBA00023125"/>
    </source>
</evidence>
<dbReference type="GO" id="GO:0003700">
    <property type="term" value="F:DNA-binding transcription factor activity"/>
    <property type="evidence" value="ECO:0007669"/>
    <property type="project" value="InterPro"/>
</dbReference>
<gene>
    <name evidence="7" type="ORF">CHH57_11550</name>
</gene>
<dbReference type="InterPro" id="IPR000551">
    <property type="entry name" value="MerR-type_HTH_dom"/>
</dbReference>
<dbReference type="AlphaFoldDB" id="A0AA91TTI6"/>
<dbReference type="SUPFAM" id="SSF46955">
    <property type="entry name" value="Putative DNA-binding domain"/>
    <property type="match status" value="1"/>
</dbReference>
<evidence type="ECO:0000256" key="1">
    <source>
        <dbReference type="ARBA" id="ARBA00022491"/>
    </source>
</evidence>
<dbReference type="Proteomes" id="UP000216961">
    <property type="component" value="Unassembled WGS sequence"/>
</dbReference>
<comment type="caution">
    <text evidence="7">The sequence shown here is derived from an EMBL/GenBank/DDBJ whole genome shotgun (WGS) entry which is preliminary data.</text>
</comment>
<accession>A0AA91TTI6</accession>
<dbReference type="GO" id="GO:0003677">
    <property type="term" value="F:DNA binding"/>
    <property type="evidence" value="ECO:0007669"/>
    <property type="project" value="UniProtKB-KW"/>
</dbReference>
<keyword evidence="3" id="KW-0238">DNA-binding</keyword>
<sequence length="118" mass="13928">MKIGEFVALLNTTKDTVRHYEELNLLKPNWQNNKKEYSDKEILDFQVVNELKKYGFSLKDIQKISSLKEAVDYGDKQLIGQVHQILTGQLEKLLQEENEIRERRLILENEAKKLKNLL</sequence>
<feature type="coiled-coil region" evidence="5">
    <location>
        <begin position="83"/>
        <end position="117"/>
    </location>
</feature>
<reference evidence="7 8" key="1">
    <citation type="submission" date="2017-07" db="EMBL/GenBank/DDBJ databases">
        <title>Isolation and whole genome analysis of endospore-forming bacteria from heroin.</title>
        <authorList>
            <person name="Kalinowski J."/>
            <person name="Ahrens B."/>
            <person name="Al-Dilaimi A."/>
            <person name="Winkler A."/>
            <person name="Wibberg D."/>
            <person name="Schleenbecker U."/>
            <person name="Ruckert C."/>
            <person name="Wolfel R."/>
            <person name="Grass G."/>
        </authorList>
    </citation>
    <scope>NUCLEOTIDE SEQUENCE [LARGE SCALE GENOMIC DNA]</scope>
    <source>
        <strain evidence="7 8">7521-2</strain>
    </source>
</reference>
<dbReference type="PANTHER" id="PTHR30204">
    <property type="entry name" value="REDOX-CYCLING DRUG-SENSING TRANSCRIPTIONAL ACTIVATOR SOXR"/>
    <property type="match status" value="1"/>
</dbReference>
<keyword evidence="4" id="KW-0804">Transcription</keyword>
<dbReference type="Pfam" id="PF13411">
    <property type="entry name" value="MerR_1"/>
    <property type="match status" value="1"/>
</dbReference>
<keyword evidence="1" id="KW-0678">Repressor</keyword>
<evidence type="ECO:0000256" key="4">
    <source>
        <dbReference type="ARBA" id="ARBA00023163"/>
    </source>
</evidence>
<keyword evidence="2" id="KW-0805">Transcription regulation</keyword>
<dbReference type="RefSeq" id="WP_095330368.1">
    <property type="nucleotide sequence ID" value="NZ_JAPWCI010000001.1"/>
</dbReference>
<feature type="domain" description="HTH merR-type" evidence="6">
    <location>
        <begin position="1"/>
        <end position="67"/>
    </location>
</feature>